<gene>
    <name evidence="2" type="ORF">BS47DRAFT_1131921</name>
</gene>
<sequence>MPMHHLGTGEAPTSKGRDKALDGKAGQSRWLPRSVPILWRHVRVRRELPGHHQRQPRCTNSNCSSGKSLRIRIWLYTYTHPDTPPAACRPHVLCVSRVPYIPTRRTFQSPNPSTGDTLSPEHARRFSHHNRSRSTSAIPTDRSGDIPQSYTNRPSTSRGYRQQSDEFAPGSTQETSLNMTQNTTGIPEVLVSPAVESDFPFDIQRYLNINGESESWRSDTSSPSGASSVYSTPLSGTSDPAVSLPG</sequence>
<organism evidence="2 3">
    <name type="scientific">Hydnum rufescens UP504</name>
    <dbReference type="NCBI Taxonomy" id="1448309"/>
    <lineage>
        <taxon>Eukaryota</taxon>
        <taxon>Fungi</taxon>
        <taxon>Dikarya</taxon>
        <taxon>Basidiomycota</taxon>
        <taxon>Agaricomycotina</taxon>
        <taxon>Agaricomycetes</taxon>
        <taxon>Cantharellales</taxon>
        <taxon>Hydnaceae</taxon>
        <taxon>Hydnum</taxon>
    </lineage>
</organism>
<evidence type="ECO:0000313" key="3">
    <source>
        <dbReference type="Proteomes" id="UP000886523"/>
    </source>
</evidence>
<feature type="compositionally biased region" description="Polar residues" evidence="1">
    <location>
        <begin position="212"/>
        <end position="240"/>
    </location>
</feature>
<proteinExistence type="predicted"/>
<feature type="compositionally biased region" description="Polar residues" evidence="1">
    <location>
        <begin position="105"/>
        <end position="117"/>
    </location>
</feature>
<feature type="region of interest" description="Disordered" evidence="1">
    <location>
        <begin position="103"/>
        <end position="178"/>
    </location>
</feature>
<feature type="compositionally biased region" description="Polar residues" evidence="1">
    <location>
        <begin position="146"/>
        <end position="162"/>
    </location>
</feature>
<reference evidence="2" key="1">
    <citation type="journal article" date="2020" name="Nat. Commun.">
        <title>Large-scale genome sequencing of mycorrhizal fungi provides insights into the early evolution of symbiotic traits.</title>
        <authorList>
            <person name="Miyauchi S."/>
            <person name="Kiss E."/>
            <person name="Kuo A."/>
            <person name="Drula E."/>
            <person name="Kohler A."/>
            <person name="Sanchez-Garcia M."/>
            <person name="Morin E."/>
            <person name="Andreopoulos B."/>
            <person name="Barry K.W."/>
            <person name="Bonito G."/>
            <person name="Buee M."/>
            <person name="Carver A."/>
            <person name="Chen C."/>
            <person name="Cichocki N."/>
            <person name="Clum A."/>
            <person name="Culley D."/>
            <person name="Crous P.W."/>
            <person name="Fauchery L."/>
            <person name="Girlanda M."/>
            <person name="Hayes R.D."/>
            <person name="Keri Z."/>
            <person name="LaButti K."/>
            <person name="Lipzen A."/>
            <person name="Lombard V."/>
            <person name="Magnuson J."/>
            <person name="Maillard F."/>
            <person name="Murat C."/>
            <person name="Nolan M."/>
            <person name="Ohm R.A."/>
            <person name="Pangilinan J."/>
            <person name="Pereira M.F."/>
            <person name="Perotto S."/>
            <person name="Peter M."/>
            <person name="Pfister S."/>
            <person name="Riley R."/>
            <person name="Sitrit Y."/>
            <person name="Stielow J.B."/>
            <person name="Szollosi G."/>
            <person name="Zifcakova L."/>
            <person name="Stursova M."/>
            <person name="Spatafora J.W."/>
            <person name="Tedersoo L."/>
            <person name="Vaario L.M."/>
            <person name="Yamada A."/>
            <person name="Yan M."/>
            <person name="Wang P."/>
            <person name="Xu J."/>
            <person name="Bruns T."/>
            <person name="Baldrian P."/>
            <person name="Vilgalys R."/>
            <person name="Dunand C."/>
            <person name="Henrissat B."/>
            <person name="Grigoriev I.V."/>
            <person name="Hibbett D."/>
            <person name="Nagy L.G."/>
            <person name="Martin F.M."/>
        </authorList>
    </citation>
    <scope>NUCLEOTIDE SEQUENCE</scope>
    <source>
        <strain evidence="2">UP504</strain>
    </source>
</reference>
<dbReference type="Proteomes" id="UP000886523">
    <property type="component" value="Unassembled WGS sequence"/>
</dbReference>
<accession>A0A9P6ATR8</accession>
<name>A0A9P6ATR8_9AGAM</name>
<keyword evidence="3" id="KW-1185">Reference proteome</keyword>
<evidence type="ECO:0000256" key="1">
    <source>
        <dbReference type="SAM" id="MobiDB-lite"/>
    </source>
</evidence>
<comment type="caution">
    <text evidence="2">The sequence shown here is derived from an EMBL/GenBank/DDBJ whole genome shotgun (WGS) entry which is preliminary data.</text>
</comment>
<feature type="region of interest" description="Disordered" evidence="1">
    <location>
        <begin position="1"/>
        <end position="28"/>
    </location>
</feature>
<evidence type="ECO:0000313" key="2">
    <source>
        <dbReference type="EMBL" id="KAF9511805.1"/>
    </source>
</evidence>
<feature type="region of interest" description="Disordered" evidence="1">
    <location>
        <begin position="212"/>
        <end position="246"/>
    </location>
</feature>
<protein>
    <submittedName>
        <fullName evidence="2">Uncharacterized protein</fullName>
    </submittedName>
</protein>
<dbReference type="AlphaFoldDB" id="A0A9P6ATR8"/>
<dbReference type="EMBL" id="MU128995">
    <property type="protein sequence ID" value="KAF9511805.1"/>
    <property type="molecule type" value="Genomic_DNA"/>
</dbReference>